<gene>
    <name evidence="2" type="ORF">V7S43_016508</name>
</gene>
<keyword evidence="3" id="KW-1185">Reference proteome</keyword>
<proteinExistence type="predicted"/>
<accession>A0ABD3F0A8</accession>
<comment type="caution">
    <text evidence="2">The sequence shown here is derived from an EMBL/GenBank/DDBJ whole genome shotgun (WGS) entry which is preliminary data.</text>
</comment>
<dbReference type="EMBL" id="JBIMZQ010000053">
    <property type="protein sequence ID" value="KAL3658624.1"/>
    <property type="molecule type" value="Genomic_DNA"/>
</dbReference>
<name>A0ABD3F0A8_9STRA</name>
<feature type="region of interest" description="Disordered" evidence="1">
    <location>
        <begin position="15"/>
        <end position="61"/>
    </location>
</feature>
<evidence type="ECO:0000313" key="2">
    <source>
        <dbReference type="EMBL" id="KAL3658624.1"/>
    </source>
</evidence>
<evidence type="ECO:0000256" key="1">
    <source>
        <dbReference type="SAM" id="MobiDB-lite"/>
    </source>
</evidence>
<sequence length="61" mass="6638">METVKRSLRLNFVQAESSDSELEPSMSAKGDAADTEGETKEEELHASLNDPIVMQPGEKAC</sequence>
<reference evidence="2 3" key="1">
    <citation type="submission" date="2024-09" db="EMBL/GenBank/DDBJ databases">
        <title>Genome sequencing and assembly of Phytophthora oleae, isolate VK10A, causative agent of rot of olive drupes.</title>
        <authorList>
            <person name="Conti Taguali S."/>
            <person name="Riolo M."/>
            <person name="La Spada F."/>
            <person name="Cacciola S.O."/>
            <person name="Dionisio G."/>
        </authorList>
    </citation>
    <scope>NUCLEOTIDE SEQUENCE [LARGE SCALE GENOMIC DNA]</scope>
    <source>
        <strain evidence="2 3">VK10A</strain>
    </source>
</reference>
<protein>
    <submittedName>
        <fullName evidence="2">Uncharacterized protein</fullName>
    </submittedName>
</protein>
<evidence type="ECO:0000313" key="3">
    <source>
        <dbReference type="Proteomes" id="UP001632037"/>
    </source>
</evidence>
<dbReference type="AlphaFoldDB" id="A0ABD3F0A8"/>
<dbReference type="Proteomes" id="UP001632037">
    <property type="component" value="Unassembled WGS sequence"/>
</dbReference>
<organism evidence="2 3">
    <name type="scientific">Phytophthora oleae</name>
    <dbReference type="NCBI Taxonomy" id="2107226"/>
    <lineage>
        <taxon>Eukaryota</taxon>
        <taxon>Sar</taxon>
        <taxon>Stramenopiles</taxon>
        <taxon>Oomycota</taxon>
        <taxon>Peronosporomycetes</taxon>
        <taxon>Peronosporales</taxon>
        <taxon>Peronosporaceae</taxon>
        <taxon>Phytophthora</taxon>
    </lineage>
</organism>